<dbReference type="InterPro" id="IPR011042">
    <property type="entry name" value="6-blade_b-propeller_TolB-like"/>
</dbReference>
<evidence type="ECO:0000313" key="4">
    <source>
        <dbReference type="EMBL" id="ACB77454.1"/>
    </source>
</evidence>
<dbReference type="Proteomes" id="UP000007013">
    <property type="component" value="Chromosome"/>
</dbReference>
<evidence type="ECO:0000256" key="1">
    <source>
        <dbReference type="ARBA" id="ARBA00022801"/>
    </source>
</evidence>
<evidence type="ECO:0000256" key="2">
    <source>
        <dbReference type="SAM" id="SignalP"/>
    </source>
</evidence>
<keyword evidence="2" id="KW-0732">Signal</keyword>
<dbReference type="STRING" id="452637.Oter_4181"/>
<gene>
    <name evidence="4" type="ordered locus">Oter_4181</name>
</gene>
<evidence type="ECO:0000313" key="5">
    <source>
        <dbReference type="Proteomes" id="UP000007013"/>
    </source>
</evidence>
<dbReference type="SUPFAM" id="SSF63829">
    <property type="entry name" value="Calcium-dependent phosphotriesterase"/>
    <property type="match status" value="1"/>
</dbReference>
<protein>
    <submittedName>
        <fullName evidence="4">Gluconolactonase</fullName>
        <ecNumber evidence="4">3.1.1.17</ecNumber>
    </submittedName>
</protein>
<dbReference type="GO" id="GO:0004341">
    <property type="term" value="F:gluconolactonase activity"/>
    <property type="evidence" value="ECO:0007669"/>
    <property type="project" value="UniProtKB-EC"/>
</dbReference>
<sequence>MRQGGQDPMKYLLPLIGLSLPLLSSVATAADGAKEFVERFDPAFDKLVANDAKVERLAEGFRWSEGPVWYHGAVLFSDVPENVVYRWAEGMTKAEVLLKPSGLLQPNPAFREPGSNGLAVDREGRLLLCQHGERRVARYENGRFTTLADRYDGKRLNTPNDLAVRRSGEVYFTDPPYGFKEVDDSPLKELAWHGVYRVAKDGTVTLLTKTIAYPNGIAFSPDEKTLYVGSTEDRNPHIQAFDVQPDGTLANERLFFDGRPHSTPETPGSCDGMKVDRDGNVWTSGPGGILVITPAGKLIGRINTGVPTANCAWGDDGGTLYITANNRLLRVKTSTRGAGW</sequence>
<dbReference type="Pfam" id="PF08450">
    <property type="entry name" value="SGL"/>
    <property type="match status" value="1"/>
</dbReference>
<organism evidence="4 5">
    <name type="scientific">Opitutus terrae (strain DSM 11246 / JCM 15787 / PB90-1)</name>
    <dbReference type="NCBI Taxonomy" id="452637"/>
    <lineage>
        <taxon>Bacteria</taxon>
        <taxon>Pseudomonadati</taxon>
        <taxon>Verrucomicrobiota</taxon>
        <taxon>Opitutia</taxon>
        <taxon>Opitutales</taxon>
        <taxon>Opitutaceae</taxon>
        <taxon>Opitutus</taxon>
    </lineage>
</organism>
<dbReference type="AlphaFoldDB" id="B2A0B8"/>
<evidence type="ECO:0000259" key="3">
    <source>
        <dbReference type="Pfam" id="PF08450"/>
    </source>
</evidence>
<reference evidence="4 5" key="1">
    <citation type="journal article" date="2011" name="J. Bacteriol.">
        <title>Genome sequence of the verrucomicrobium Opitutus terrae PB90-1, an abundant inhabitant of rice paddy soil ecosystems.</title>
        <authorList>
            <person name="van Passel M.W."/>
            <person name="Kant R."/>
            <person name="Palva A."/>
            <person name="Copeland A."/>
            <person name="Lucas S."/>
            <person name="Lapidus A."/>
            <person name="Glavina del Rio T."/>
            <person name="Pitluck S."/>
            <person name="Goltsman E."/>
            <person name="Clum A."/>
            <person name="Sun H."/>
            <person name="Schmutz J."/>
            <person name="Larimer F.W."/>
            <person name="Land M.L."/>
            <person name="Hauser L."/>
            <person name="Kyrpides N."/>
            <person name="Mikhailova N."/>
            <person name="Richardson P.P."/>
            <person name="Janssen P.H."/>
            <person name="de Vos W.M."/>
            <person name="Smidt H."/>
        </authorList>
    </citation>
    <scope>NUCLEOTIDE SEQUENCE [LARGE SCALE GENOMIC DNA]</scope>
    <source>
        <strain evidence="5">DSM 11246 / JCM 15787 / PB90-1</strain>
    </source>
</reference>
<accession>B2A0B8</accession>
<name>B2A0B8_OPITP</name>
<dbReference type="HOGENOM" id="CLU_036110_0_0_0"/>
<dbReference type="EMBL" id="CP001032">
    <property type="protein sequence ID" value="ACB77454.1"/>
    <property type="molecule type" value="Genomic_DNA"/>
</dbReference>
<dbReference type="PANTHER" id="PTHR47572">
    <property type="entry name" value="LIPOPROTEIN-RELATED"/>
    <property type="match status" value="1"/>
</dbReference>
<feature type="signal peptide" evidence="2">
    <location>
        <begin position="1"/>
        <end position="29"/>
    </location>
</feature>
<proteinExistence type="predicted"/>
<dbReference type="eggNOG" id="COG3386">
    <property type="taxonomic scope" value="Bacteria"/>
</dbReference>
<dbReference type="KEGG" id="ote:Oter_4181"/>
<keyword evidence="1 4" id="KW-0378">Hydrolase</keyword>
<dbReference type="InterPro" id="IPR013658">
    <property type="entry name" value="SGL"/>
</dbReference>
<feature type="domain" description="SMP-30/Gluconolactonase/LRE-like region" evidence="3">
    <location>
        <begin position="63"/>
        <end position="324"/>
    </location>
</feature>
<dbReference type="InterPro" id="IPR051262">
    <property type="entry name" value="SMP-30/CGR1_Lactonase"/>
</dbReference>
<dbReference type="EC" id="3.1.1.17" evidence="4"/>
<feature type="chain" id="PRO_5002772948" evidence="2">
    <location>
        <begin position="30"/>
        <end position="340"/>
    </location>
</feature>
<dbReference type="PANTHER" id="PTHR47572:SF4">
    <property type="entry name" value="LACTONASE DRP35"/>
    <property type="match status" value="1"/>
</dbReference>
<keyword evidence="5" id="KW-1185">Reference proteome</keyword>
<dbReference type="Gene3D" id="2.120.10.30">
    <property type="entry name" value="TolB, C-terminal domain"/>
    <property type="match status" value="1"/>
</dbReference>